<dbReference type="InterPro" id="IPR020904">
    <property type="entry name" value="Sc_DH/Rdtase_CS"/>
</dbReference>
<comment type="similarity">
    <text evidence="2 6">Belongs to the short-chain dehydrogenases/reductases (SDR) family.</text>
</comment>
<keyword evidence="3" id="KW-0521">NADP</keyword>
<accession>A0A1G8S471</accession>
<keyword evidence="8" id="KW-1185">Reference proteome</keyword>
<protein>
    <submittedName>
        <fullName evidence="7">Citronellol/citronellal dehydrogenase</fullName>
    </submittedName>
</protein>
<gene>
    <name evidence="7" type="ORF">SAMN04488540_10664</name>
</gene>
<comment type="subcellular location">
    <subcellularLocation>
        <location evidence="1">Peroxisome</location>
    </subcellularLocation>
</comment>
<evidence type="ECO:0000256" key="5">
    <source>
        <dbReference type="ARBA" id="ARBA00023140"/>
    </source>
</evidence>
<dbReference type="RefSeq" id="WP_090364976.1">
    <property type="nucleotide sequence ID" value="NZ_FNEM01000006.1"/>
</dbReference>
<dbReference type="GO" id="GO:0016491">
    <property type="term" value="F:oxidoreductase activity"/>
    <property type="evidence" value="ECO:0007669"/>
    <property type="project" value="UniProtKB-KW"/>
</dbReference>
<name>A0A1G8S471_9GAMM</name>
<dbReference type="PRINTS" id="PR00080">
    <property type="entry name" value="SDRFAMILY"/>
</dbReference>
<evidence type="ECO:0000313" key="8">
    <source>
        <dbReference type="Proteomes" id="UP000199527"/>
    </source>
</evidence>
<dbReference type="InterPro" id="IPR036291">
    <property type="entry name" value="NAD(P)-bd_dom_sf"/>
</dbReference>
<reference evidence="8" key="1">
    <citation type="submission" date="2016-10" db="EMBL/GenBank/DDBJ databases">
        <authorList>
            <person name="Varghese N."/>
            <person name="Submissions S."/>
        </authorList>
    </citation>
    <scope>NUCLEOTIDE SEQUENCE [LARGE SCALE GENOMIC DNA]</scope>
    <source>
        <strain evidence="8">DSM 23317</strain>
    </source>
</reference>
<evidence type="ECO:0000256" key="1">
    <source>
        <dbReference type="ARBA" id="ARBA00004275"/>
    </source>
</evidence>
<proteinExistence type="inferred from homology"/>
<dbReference type="OrthoDB" id="154414at2"/>
<dbReference type="SUPFAM" id="SSF51735">
    <property type="entry name" value="NAD(P)-binding Rossmann-fold domains"/>
    <property type="match status" value="1"/>
</dbReference>
<dbReference type="Gene3D" id="3.40.50.720">
    <property type="entry name" value="NAD(P)-binding Rossmann-like Domain"/>
    <property type="match status" value="1"/>
</dbReference>
<dbReference type="PANTHER" id="PTHR42808">
    <property type="entry name" value="HYDROXYSTEROID DEHYDROGENASE-LIKE PROTEIN 2"/>
    <property type="match status" value="1"/>
</dbReference>
<dbReference type="EMBL" id="FNEM01000006">
    <property type="protein sequence ID" value="SDJ23942.1"/>
    <property type="molecule type" value="Genomic_DNA"/>
</dbReference>
<evidence type="ECO:0000256" key="6">
    <source>
        <dbReference type="RuleBase" id="RU000363"/>
    </source>
</evidence>
<dbReference type="NCBIfam" id="NF006133">
    <property type="entry name" value="PRK08278.1"/>
    <property type="match status" value="1"/>
</dbReference>
<keyword evidence="5" id="KW-0576">Peroxisome</keyword>
<organism evidence="7 8">
    <name type="scientific">Ferrimonas sediminum</name>
    <dbReference type="NCBI Taxonomy" id="718193"/>
    <lineage>
        <taxon>Bacteria</taxon>
        <taxon>Pseudomonadati</taxon>
        <taxon>Pseudomonadota</taxon>
        <taxon>Gammaproteobacteria</taxon>
        <taxon>Alteromonadales</taxon>
        <taxon>Ferrimonadaceae</taxon>
        <taxon>Ferrimonas</taxon>
    </lineage>
</organism>
<dbReference type="PANTHER" id="PTHR42808:SF3">
    <property type="entry name" value="HYDROXYSTEROID DEHYDROGENASE-LIKE PROTEIN 2"/>
    <property type="match status" value="1"/>
</dbReference>
<evidence type="ECO:0000256" key="4">
    <source>
        <dbReference type="ARBA" id="ARBA00023002"/>
    </source>
</evidence>
<dbReference type="FunFam" id="3.40.50.720:FF:000301">
    <property type="entry name" value="Hydroxysteroid dehydrogenase like 2"/>
    <property type="match status" value="1"/>
</dbReference>
<dbReference type="InterPro" id="IPR002347">
    <property type="entry name" value="SDR_fam"/>
</dbReference>
<dbReference type="PROSITE" id="PS00061">
    <property type="entry name" value="ADH_SHORT"/>
    <property type="match status" value="1"/>
</dbReference>
<evidence type="ECO:0000256" key="2">
    <source>
        <dbReference type="ARBA" id="ARBA00006484"/>
    </source>
</evidence>
<dbReference type="InterPro" id="IPR051935">
    <property type="entry name" value="HSDL2"/>
</dbReference>
<evidence type="ECO:0000313" key="7">
    <source>
        <dbReference type="EMBL" id="SDJ23942.1"/>
    </source>
</evidence>
<evidence type="ECO:0000256" key="3">
    <source>
        <dbReference type="ARBA" id="ARBA00022857"/>
    </source>
</evidence>
<dbReference type="Pfam" id="PF00106">
    <property type="entry name" value="adh_short"/>
    <property type="match status" value="1"/>
</dbReference>
<dbReference type="Proteomes" id="UP000199527">
    <property type="component" value="Unassembled WGS sequence"/>
</dbReference>
<sequence>MNNLQGRTAVITGASRGIGRAMALKLASHGANVVIAAKSDTAHPKLPGTIHSVADEVEALGVDALAVKVDVRDQASVAEMAKAVEAKFGKLDILINNAGAIRLTGVEHTPIKRYDLMYQVNNRAVMLCSQTLLPLLCRSDNAHILNLSPPLNLDPKWFKDYGPYTTTKYGMSMLTLGMAEEFRDRGIAVNSLWPKTTIATDAVKFEAGGEKLFPVSRTTDIMADAAHAIVSHTDNQLSGELLIDEQILRRMGQTQFDHYAYVPGTTRFFTDLFVEE</sequence>
<dbReference type="AlphaFoldDB" id="A0A1G8S471"/>
<keyword evidence="4" id="KW-0560">Oxidoreductase</keyword>
<dbReference type="PRINTS" id="PR00081">
    <property type="entry name" value="GDHRDH"/>
</dbReference>